<dbReference type="EC" id="2.3.1.275" evidence="11"/>
<dbReference type="CDD" id="cd06257">
    <property type="entry name" value="DnaJ"/>
    <property type="match status" value="1"/>
</dbReference>
<protein>
    <recommendedName>
        <fullName evidence="11">Glycerol-3-phosphate acyltransferase</fullName>
    </recommendedName>
    <alternativeName>
        <fullName evidence="11">Acyl-PO4 G3P acyltransferase</fullName>
    </alternativeName>
    <alternativeName>
        <fullName evidence="11">Acyl-phosphate--glycerol-3-phosphate acyltransferase</fullName>
    </alternativeName>
    <alternativeName>
        <fullName evidence="11">G3P acyltransferase</fullName>
        <shortName evidence="11">GPAT</shortName>
        <ecNumber evidence="11">2.3.1.275</ecNumber>
    </alternativeName>
    <alternativeName>
        <fullName evidence="11">Lysophosphatidic acid synthase</fullName>
        <shortName evidence="11">LPA synthase</shortName>
    </alternativeName>
</protein>
<evidence type="ECO:0000256" key="2">
    <source>
        <dbReference type="ARBA" id="ARBA00022516"/>
    </source>
</evidence>
<dbReference type="HAMAP" id="MF_01043">
    <property type="entry name" value="PlsY"/>
    <property type="match status" value="1"/>
</dbReference>
<dbReference type="Gene3D" id="1.10.287.110">
    <property type="entry name" value="DnaJ domain"/>
    <property type="match status" value="1"/>
</dbReference>
<dbReference type="SMART" id="SM01207">
    <property type="entry name" value="G3P_acyltransf"/>
    <property type="match status" value="1"/>
</dbReference>
<organism evidence="13 14">
    <name type="scientific">Aquella oligotrophica</name>
    <dbReference type="NCBI Taxonomy" id="2067065"/>
    <lineage>
        <taxon>Bacteria</taxon>
        <taxon>Pseudomonadati</taxon>
        <taxon>Pseudomonadota</taxon>
        <taxon>Betaproteobacteria</taxon>
        <taxon>Neisseriales</taxon>
        <taxon>Neisseriaceae</taxon>
        <taxon>Aquella</taxon>
    </lineage>
</organism>
<dbReference type="PRINTS" id="PR00625">
    <property type="entry name" value="JDOMAIN"/>
</dbReference>
<sequence length="302" mass="33003">MMLYSMLIIAYLLGSLSFAIIVSKCMKLEDPRSYGSQNAGATNVMRSGNKKAAIFTLLGDLIKGLLVVVVARFITHGIDGGDAIVGLCGVMAVIGHIYPIFFKFKGGKGVATAIGVMLGLNPYLAMLLVVTWIIVFKLSRVSSLSAIIATLMSPLYAYILMGNSSYFGATTIVAFFVVYKHKDNIIRLIKGTEGSFKQKKPSEDHLDDVVHIAAVTEGIIEETVNEEQIDYYDILGLSKNATDEEIKEAYHTIKSRLPDGSTSVKFVYSAAQLEEAYATLSDSVKRKAYDDAYLKFSEEQGD</sequence>
<dbReference type="GO" id="GO:0043772">
    <property type="term" value="F:acyl-phosphate glycerol-3-phosphate acyltransferase activity"/>
    <property type="evidence" value="ECO:0007669"/>
    <property type="project" value="UniProtKB-UniRule"/>
</dbReference>
<evidence type="ECO:0000256" key="7">
    <source>
        <dbReference type="ARBA" id="ARBA00023098"/>
    </source>
</evidence>
<evidence type="ECO:0000256" key="9">
    <source>
        <dbReference type="ARBA" id="ARBA00023209"/>
    </source>
</evidence>
<dbReference type="PANTHER" id="PTHR30309">
    <property type="entry name" value="INNER MEMBRANE PROTEIN YGIH"/>
    <property type="match status" value="1"/>
</dbReference>
<dbReference type="OrthoDB" id="9777124at2"/>
<keyword evidence="6 11" id="KW-1133">Transmembrane helix</keyword>
<dbReference type="PANTHER" id="PTHR30309:SF0">
    <property type="entry name" value="GLYCEROL-3-PHOSPHATE ACYLTRANSFERASE-RELATED"/>
    <property type="match status" value="1"/>
</dbReference>
<keyword evidence="2 11" id="KW-0444">Lipid biosynthesis</keyword>
<dbReference type="UniPathway" id="UPA00085"/>
<dbReference type="AlphaFoldDB" id="A0A2I7N8W7"/>
<keyword evidence="10 11" id="KW-1208">Phospholipid metabolism</keyword>
<keyword evidence="3" id="KW-0997">Cell inner membrane</keyword>
<evidence type="ECO:0000256" key="5">
    <source>
        <dbReference type="ARBA" id="ARBA00022692"/>
    </source>
</evidence>
<evidence type="ECO:0000256" key="3">
    <source>
        <dbReference type="ARBA" id="ARBA00022519"/>
    </source>
</evidence>
<evidence type="ECO:0000256" key="1">
    <source>
        <dbReference type="ARBA" id="ARBA00022475"/>
    </source>
</evidence>
<dbReference type="SMART" id="SM00271">
    <property type="entry name" value="DnaJ"/>
    <property type="match status" value="1"/>
</dbReference>
<feature type="transmembrane region" description="Helical" evidence="11">
    <location>
        <begin position="113"/>
        <end position="135"/>
    </location>
</feature>
<keyword evidence="13" id="KW-0012">Acyltransferase</keyword>
<keyword evidence="14" id="KW-1185">Reference proteome</keyword>
<feature type="transmembrane region" description="Helical" evidence="11">
    <location>
        <begin position="83"/>
        <end position="101"/>
    </location>
</feature>
<comment type="subunit">
    <text evidence="11">Probably interacts with PlsX.</text>
</comment>
<dbReference type="Pfam" id="PF02660">
    <property type="entry name" value="G3P_acyltransf"/>
    <property type="match status" value="1"/>
</dbReference>
<dbReference type="InterPro" id="IPR003811">
    <property type="entry name" value="G3P_acylTferase_PlsY"/>
</dbReference>
<comment type="function">
    <text evidence="11">Catalyzes the transfer of an acyl group from acyl-phosphate (acyl-PO(4)) to glycerol-3-phosphate (G3P) to form lysophosphatidic acid (LPA). This enzyme utilizes acyl-phosphate as fatty acyl donor, but not acyl-CoA or acyl-ACP.</text>
</comment>
<keyword evidence="9 11" id="KW-0594">Phospholipid biosynthesis</keyword>
<feature type="transmembrane region" description="Helical" evidence="11">
    <location>
        <begin position="155"/>
        <end position="179"/>
    </location>
</feature>
<comment type="pathway">
    <text evidence="11">Lipid metabolism; phospholipid metabolism.</text>
</comment>
<feature type="transmembrane region" description="Helical" evidence="11">
    <location>
        <begin position="6"/>
        <end position="23"/>
    </location>
</feature>
<keyword evidence="5 11" id="KW-0812">Transmembrane</keyword>
<dbReference type="InterPro" id="IPR001623">
    <property type="entry name" value="DnaJ_domain"/>
</dbReference>
<name>A0A2I7N8W7_9NEIS</name>
<dbReference type="InterPro" id="IPR036869">
    <property type="entry name" value="J_dom_sf"/>
</dbReference>
<feature type="transmembrane region" description="Helical" evidence="11">
    <location>
        <begin position="52"/>
        <end position="71"/>
    </location>
</feature>
<dbReference type="Pfam" id="PF00226">
    <property type="entry name" value="DnaJ"/>
    <property type="match status" value="1"/>
</dbReference>
<evidence type="ECO:0000256" key="4">
    <source>
        <dbReference type="ARBA" id="ARBA00022679"/>
    </source>
</evidence>
<dbReference type="KEGG" id="nba:CUN60_11540"/>
<dbReference type="PROSITE" id="PS50076">
    <property type="entry name" value="DNAJ_2"/>
    <property type="match status" value="1"/>
</dbReference>
<evidence type="ECO:0000256" key="10">
    <source>
        <dbReference type="ARBA" id="ARBA00023264"/>
    </source>
</evidence>
<keyword evidence="8 11" id="KW-0472">Membrane</keyword>
<evidence type="ECO:0000256" key="6">
    <source>
        <dbReference type="ARBA" id="ARBA00022989"/>
    </source>
</evidence>
<dbReference type="RefSeq" id="WP_102952185.1">
    <property type="nucleotide sequence ID" value="NZ_CP024847.1"/>
</dbReference>
<keyword evidence="7 11" id="KW-0443">Lipid metabolism</keyword>
<dbReference type="SUPFAM" id="SSF46565">
    <property type="entry name" value="Chaperone J-domain"/>
    <property type="match status" value="1"/>
</dbReference>
<accession>A0A2I7N8W7</accession>
<dbReference type="EMBL" id="CP024847">
    <property type="protein sequence ID" value="AUR52898.1"/>
    <property type="molecule type" value="Genomic_DNA"/>
</dbReference>
<dbReference type="GO" id="GO:0008654">
    <property type="term" value="P:phospholipid biosynthetic process"/>
    <property type="evidence" value="ECO:0007669"/>
    <property type="project" value="UniProtKB-UniRule"/>
</dbReference>
<evidence type="ECO:0000259" key="12">
    <source>
        <dbReference type="PROSITE" id="PS50076"/>
    </source>
</evidence>
<evidence type="ECO:0000313" key="14">
    <source>
        <dbReference type="Proteomes" id="UP000236655"/>
    </source>
</evidence>
<comment type="subcellular location">
    <subcellularLocation>
        <location evidence="11">Cell membrane</location>
        <topology evidence="11">Multi-pass membrane protein</topology>
    </subcellularLocation>
</comment>
<dbReference type="GO" id="GO:0005886">
    <property type="term" value="C:plasma membrane"/>
    <property type="evidence" value="ECO:0007669"/>
    <property type="project" value="UniProtKB-SubCell"/>
</dbReference>
<keyword evidence="1 11" id="KW-1003">Cell membrane</keyword>
<comment type="similarity">
    <text evidence="11">Belongs to the PlsY family.</text>
</comment>
<evidence type="ECO:0000313" key="13">
    <source>
        <dbReference type="EMBL" id="AUR52898.1"/>
    </source>
</evidence>
<keyword evidence="4 11" id="KW-0808">Transferase</keyword>
<reference evidence="14" key="1">
    <citation type="submission" date="2017-11" db="EMBL/GenBank/DDBJ databases">
        <authorList>
            <person name="Chan K.G."/>
            <person name="Lee L.S."/>
        </authorList>
    </citation>
    <scope>NUCLEOTIDE SEQUENCE [LARGE SCALE GENOMIC DNA]</scope>
    <source>
        <strain evidence="14">DSM 100970</strain>
    </source>
</reference>
<evidence type="ECO:0000256" key="11">
    <source>
        <dbReference type="HAMAP-Rule" id="MF_01043"/>
    </source>
</evidence>
<feature type="domain" description="J" evidence="12">
    <location>
        <begin position="230"/>
        <end position="293"/>
    </location>
</feature>
<dbReference type="NCBIfam" id="TIGR00023">
    <property type="entry name" value="glycerol-3-phosphate 1-O-acyltransferase PlsY"/>
    <property type="match status" value="1"/>
</dbReference>
<gene>
    <name evidence="11 13" type="primary">plsY</name>
    <name evidence="13" type="ORF">CUN60_11540</name>
</gene>
<dbReference type="Proteomes" id="UP000236655">
    <property type="component" value="Chromosome"/>
</dbReference>
<proteinExistence type="inferred from homology"/>
<evidence type="ECO:0000256" key="8">
    <source>
        <dbReference type="ARBA" id="ARBA00023136"/>
    </source>
</evidence>
<comment type="catalytic activity">
    <reaction evidence="11">
        <text>an acyl phosphate + sn-glycerol 3-phosphate = a 1-acyl-sn-glycero-3-phosphate + phosphate</text>
        <dbReference type="Rhea" id="RHEA:34075"/>
        <dbReference type="ChEBI" id="CHEBI:43474"/>
        <dbReference type="ChEBI" id="CHEBI:57597"/>
        <dbReference type="ChEBI" id="CHEBI:57970"/>
        <dbReference type="ChEBI" id="CHEBI:59918"/>
        <dbReference type="EC" id="2.3.1.275"/>
    </reaction>
</comment>